<reference evidence="5" key="1">
    <citation type="submission" date="2016-11" db="EMBL/GenBank/DDBJ databases">
        <authorList>
            <person name="Varghese N."/>
            <person name="Submissions S."/>
        </authorList>
    </citation>
    <scope>NUCLEOTIDE SEQUENCE [LARGE SCALE GENOMIC DNA]</scope>
    <source>
        <strain evidence="5">DSM 27370</strain>
    </source>
</reference>
<name>A0A1M4UQK6_9BACT</name>
<dbReference type="CDD" id="cd04301">
    <property type="entry name" value="NAT_SF"/>
    <property type="match status" value="1"/>
</dbReference>
<dbReference type="PANTHER" id="PTHR43420">
    <property type="entry name" value="ACETYLTRANSFERASE"/>
    <property type="match status" value="1"/>
</dbReference>
<dbReference type="SUPFAM" id="SSF55729">
    <property type="entry name" value="Acyl-CoA N-acyltransferases (Nat)"/>
    <property type="match status" value="1"/>
</dbReference>
<dbReference type="Pfam" id="PF00583">
    <property type="entry name" value="Acetyltransf_1"/>
    <property type="match status" value="1"/>
</dbReference>
<protein>
    <submittedName>
        <fullName evidence="4">Acetyltransferase (GNAT) family protein</fullName>
    </submittedName>
</protein>
<keyword evidence="1 4" id="KW-0808">Transferase</keyword>
<dbReference type="InterPro" id="IPR050680">
    <property type="entry name" value="YpeA/RimI_acetyltransf"/>
</dbReference>
<evidence type="ECO:0000313" key="5">
    <source>
        <dbReference type="Proteomes" id="UP000184480"/>
    </source>
</evidence>
<sequence>MVINKGKIADIDSLEALYNDLNDHFAITTNYPGWIKHIYPIRETAIEGINEGTLFVATEDEIIAGSIILNHTPEEAYNQVNWLIDADYKDVLVIHTLVVHPSFFRKNIAHSLMEFAKQYAMEHSIKSVRLDVSINNKPAIALYEKMGYQYIGTVDLGLPYEHLKWFRLYELVI</sequence>
<dbReference type="STRING" id="1346286.SAMN05444362_101669"/>
<keyword evidence="5" id="KW-1185">Reference proteome</keyword>
<dbReference type="PANTHER" id="PTHR43420:SF47">
    <property type="entry name" value="N-ACETYLTRANSFERASE DOMAIN-CONTAINING PROTEIN"/>
    <property type="match status" value="1"/>
</dbReference>
<dbReference type="AlphaFoldDB" id="A0A1M4UQK6"/>
<feature type="domain" description="N-acetyltransferase" evidence="3">
    <location>
        <begin position="1"/>
        <end position="170"/>
    </location>
</feature>
<evidence type="ECO:0000259" key="3">
    <source>
        <dbReference type="PROSITE" id="PS51186"/>
    </source>
</evidence>
<dbReference type="Proteomes" id="UP000184480">
    <property type="component" value="Unassembled WGS sequence"/>
</dbReference>
<proteinExistence type="predicted"/>
<dbReference type="Gene3D" id="3.40.630.30">
    <property type="match status" value="1"/>
</dbReference>
<dbReference type="InterPro" id="IPR000182">
    <property type="entry name" value="GNAT_dom"/>
</dbReference>
<dbReference type="EMBL" id="FQUC01000001">
    <property type="protein sequence ID" value="SHE59021.1"/>
    <property type="molecule type" value="Genomic_DNA"/>
</dbReference>
<gene>
    <name evidence="4" type="ORF">SAMN05444362_101669</name>
</gene>
<dbReference type="RefSeq" id="WP_062175781.1">
    <property type="nucleotide sequence ID" value="NZ_BBXL01000001.1"/>
</dbReference>
<evidence type="ECO:0000313" key="4">
    <source>
        <dbReference type="EMBL" id="SHE59021.1"/>
    </source>
</evidence>
<dbReference type="InterPro" id="IPR016181">
    <property type="entry name" value="Acyl_CoA_acyltransferase"/>
</dbReference>
<organism evidence="4 5">
    <name type="scientific">Dysgonomonas macrotermitis</name>
    <dbReference type="NCBI Taxonomy" id="1346286"/>
    <lineage>
        <taxon>Bacteria</taxon>
        <taxon>Pseudomonadati</taxon>
        <taxon>Bacteroidota</taxon>
        <taxon>Bacteroidia</taxon>
        <taxon>Bacteroidales</taxon>
        <taxon>Dysgonomonadaceae</taxon>
        <taxon>Dysgonomonas</taxon>
    </lineage>
</organism>
<evidence type="ECO:0000256" key="2">
    <source>
        <dbReference type="ARBA" id="ARBA00023315"/>
    </source>
</evidence>
<dbReference type="PROSITE" id="PS51186">
    <property type="entry name" value="GNAT"/>
    <property type="match status" value="1"/>
</dbReference>
<dbReference type="GO" id="GO:0016747">
    <property type="term" value="F:acyltransferase activity, transferring groups other than amino-acyl groups"/>
    <property type="evidence" value="ECO:0007669"/>
    <property type="project" value="InterPro"/>
</dbReference>
<accession>A0A1M4UQK6</accession>
<keyword evidence="2" id="KW-0012">Acyltransferase</keyword>
<evidence type="ECO:0000256" key="1">
    <source>
        <dbReference type="ARBA" id="ARBA00022679"/>
    </source>
</evidence>
<dbReference type="OrthoDB" id="9797456at2"/>